<name>A0ABN6ID44_9HELI</name>
<reference evidence="1 2" key="1">
    <citation type="submission" date="2021-07" db="EMBL/GenBank/DDBJ databases">
        <title>Novel Helicobacter sp. Isolated from a cat.</title>
        <authorList>
            <person name="Rimbara E."/>
            <person name="Suzuki M."/>
        </authorList>
    </citation>
    <scope>NUCLEOTIDE SEQUENCE [LARGE SCALE GENOMIC DNA]</scope>
    <source>
        <strain evidence="2">NHP19-012</strain>
    </source>
</reference>
<organism evidence="1 2">
    <name type="scientific">Helicobacter gastrofelis</name>
    <dbReference type="NCBI Taxonomy" id="2849642"/>
    <lineage>
        <taxon>Bacteria</taxon>
        <taxon>Pseudomonadati</taxon>
        <taxon>Campylobacterota</taxon>
        <taxon>Epsilonproteobacteria</taxon>
        <taxon>Campylobacterales</taxon>
        <taxon>Helicobacteraceae</taxon>
        <taxon>Helicobacter</taxon>
    </lineage>
</organism>
<sequence>MLVFRVGLKFFSGYVTLNQRKEPLLLKRGTIFVFRRITTSTRVVATLYNTKTTLRLFEKNGV</sequence>
<proteinExistence type="predicted"/>
<dbReference type="EMBL" id="AP024819">
    <property type="protein sequence ID" value="BCZ19585.1"/>
    <property type="molecule type" value="Genomic_DNA"/>
</dbReference>
<accession>A0ABN6ID44</accession>
<evidence type="ECO:0000313" key="2">
    <source>
        <dbReference type="Proteomes" id="UP000826146"/>
    </source>
</evidence>
<gene>
    <name evidence="1" type="ORF">NHP190012_12270</name>
</gene>
<evidence type="ECO:0000313" key="1">
    <source>
        <dbReference type="EMBL" id="BCZ19585.1"/>
    </source>
</evidence>
<dbReference type="Proteomes" id="UP000826146">
    <property type="component" value="Chromosome"/>
</dbReference>
<protein>
    <submittedName>
        <fullName evidence="1">Uncharacterized protein</fullName>
    </submittedName>
</protein>
<keyword evidence="2" id="KW-1185">Reference proteome</keyword>